<feature type="non-terminal residue" evidence="2">
    <location>
        <position position="1"/>
    </location>
</feature>
<dbReference type="Proteomes" id="UP001432322">
    <property type="component" value="Unassembled WGS sequence"/>
</dbReference>
<evidence type="ECO:0000313" key="2">
    <source>
        <dbReference type="EMBL" id="GMT24966.1"/>
    </source>
</evidence>
<feature type="compositionally biased region" description="Polar residues" evidence="1">
    <location>
        <begin position="346"/>
        <end position="362"/>
    </location>
</feature>
<evidence type="ECO:0000256" key="1">
    <source>
        <dbReference type="SAM" id="MobiDB-lite"/>
    </source>
</evidence>
<evidence type="ECO:0000313" key="3">
    <source>
        <dbReference type="Proteomes" id="UP001432322"/>
    </source>
</evidence>
<sequence>FRFYSSGAMKGIHETGAFMKTRRDVRGLQVQDVCLLDPRKQEAFSEVFGIVSAEREMKWPEERETDDNCYLLWITVSLASLELERQPTDKFYSKDGKFAEKYEKLREAYPRCFTVPKQSYEEETFDETILIVGFDAKSHRFFSSSRCGEAFINESVWNKVVNSLMEKGAVFKAKLSNLGPEVKEINYKVVKLYERIDGWEGVDVTAKEHEKDLNVELNCTVAERRDTCYAVDTVPFGLVTYPNKFFLPSQLAFGDCLRVVIYRYKSDSKRDYPSKWQVTKVVRHLPKERDTVKPYDDYYTERRKEKRGYLTYGEETSVVEDSPLSKESFVCEKERREWRNEEVVPTDTSGYSSRGSIPSTSTESKDGAWTTVVITGENRCTWYGSCARTDSIRIYHKLNVHAGEFVRGAFYRVKYTLEEDGHNYAYDMDPVPVNLRDIEIANGQNSLQLWCYSRIVDEDGSSFTVHNEVIGDAILPFSKISEKGMRVGDELETLYCRVKHTGNPIPWMVSNARFFRRQKMNRDERRNVEEERRERRYDGDYEERWENVRRRDERNEKLSMKFDNYNHRSIIDSEEEAVGGERRPENFVRNDRRVLEMMQHFIKDSTVCKKFYTVSPENCSKVLRILENARNSH</sequence>
<feature type="region of interest" description="Disordered" evidence="1">
    <location>
        <begin position="342"/>
        <end position="363"/>
    </location>
</feature>
<proteinExistence type="predicted"/>
<keyword evidence="3" id="KW-1185">Reference proteome</keyword>
<reference evidence="2" key="1">
    <citation type="submission" date="2023-10" db="EMBL/GenBank/DDBJ databases">
        <title>Genome assembly of Pristionchus species.</title>
        <authorList>
            <person name="Yoshida K."/>
            <person name="Sommer R.J."/>
        </authorList>
    </citation>
    <scope>NUCLEOTIDE SEQUENCE</scope>
    <source>
        <strain evidence="2">RS5133</strain>
    </source>
</reference>
<dbReference type="EMBL" id="BTSY01000004">
    <property type="protein sequence ID" value="GMT24966.1"/>
    <property type="molecule type" value="Genomic_DNA"/>
</dbReference>
<accession>A0AAV5W2K4</accession>
<protein>
    <submittedName>
        <fullName evidence="2">Uncharacterized protein</fullName>
    </submittedName>
</protein>
<comment type="caution">
    <text evidence="2">The sequence shown here is derived from an EMBL/GenBank/DDBJ whole genome shotgun (WGS) entry which is preliminary data.</text>
</comment>
<name>A0AAV5W2K4_9BILA</name>
<organism evidence="2 3">
    <name type="scientific">Pristionchus fissidentatus</name>
    <dbReference type="NCBI Taxonomy" id="1538716"/>
    <lineage>
        <taxon>Eukaryota</taxon>
        <taxon>Metazoa</taxon>
        <taxon>Ecdysozoa</taxon>
        <taxon>Nematoda</taxon>
        <taxon>Chromadorea</taxon>
        <taxon>Rhabditida</taxon>
        <taxon>Rhabditina</taxon>
        <taxon>Diplogasteromorpha</taxon>
        <taxon>Diplogasteroidea</taxon>
        <taxon>Neodiplogasteridae</taxon>
        <taxon>Pristionchus</taxon>
    </lineage>
</organism>
<dbReference type="AlphaFoldDB" id="A0AAV5W2K4"/>
<gene>
    <name evidence="2" type="ORF">PFISCL1PPCAC_16263</name>
</gene>